<dbReference type="InterPro" id="IPR037198">
    <property type="entry name" value="MutL_C_sf"/>
</dbReference>
<keyword evidence="6" id="KW-1185">Reference proteome</keyword>
<dbReference type="Gene3D" id="3.30.1540.20">
    <property type="entry name" value="MutL, C-terminal domain, dimerisation subdomain"/>
    <property type="match status" value="1"/>
</dbReference>
<dbReference type="STRING" id="45286.A0A0X8HSQ0"/>
<dbReference type="InterPro" id="IPR014790">
    <property type="entry name" value="MutL_C"/>
</dbReference>
<dbReference type="PANTHER" id="PTHR10073">
    <property type="entry name" value="DNA MISMATCH REPAIR PROTEIN MLH, PMS, MUTL"/>
    <property type="match status" value="1"/>
</dbReference>
<dbReference type="GO" id="GO:0005524">
    <property type="term" value="F:ATP binding"/>
    <property type="evidence" value="ECO:0007669"/>
    <property type="project" value="InterPro"/>
</dbReference>
<dbReference type="GO" id="GO:0140664">
    <property type="term" value="F:ATP-dependent DNA damage sensor activity"/>
    <property type="evidence" value="ECO:0007669"/>
    <property type="project" value="InterPro"/>
</dbReference>
<dbReference type="AlphaFoldDB" id="A0A0X8HSQ0"/>
<dbReference type="InterPro" id="IPR013507">
    <property type="entry name" value="DNA_mismatch_S5_2-like"/>
</dbReference>
<dbReference type="InterPro" id="IPR042121">
    <property type="entry name" value="MutL_C_regsub"/>
</dbReference>
<reference evidence="5 6" key="1">
    <citation type="submission" date="2016-01" db="EMBL/GenBank/DDBJ databases">
        <title>Genome sequence of the yeast Holleya sinecauda.</title>
        <authorList>
            <person name="Dietrich F.S."/>
        </authorList>
    </citation>
    <scope>NUCLEOTIDE SEQUENCE [LARGE SCALE GENOMIC DNA]</scope>
    <source>
        <strain evidence="5 6">ATCC 58844</strain>
    </source>
</reference>
<dbReference type="InterPro" id="IPR014762">
    <property type="entry name" value="DNA_mismatch_repair_CS"/>
</dbReference>
<name>A0A0X8HSQ0_9SACH</name>
<dbReference type="SMART" id="SM00853">
    <property type="entry name" value="MutL_C"/>
    <property type="match status" value="1"/>
</dbReference>
<dbReference type="Proteomes" id="UP000243052">
    <property type="component" value="Chromosome v"/>
</dbReference>
<dbReference type="InterPro" id="IPR038973">
    <property type="entry name" value="MutL/Mlh/Pms-like"/>
</dbReference>
<protein>
    <submittedName>
        <fullName evidence="5">HEL134Wp</fullName>
    </submittedName>
</protein>
<dbReference type="RefSeq" id="XP_017988142.1">
    <property type="nucleotide sequence ID" value="XM_018132577.1"/>
</dbReference>
<feature type="domain" description="DNA mismatch repair protein S5" evidence="4">
    <location>
        <begin position="228"/>
        <end position="361"/>
    </location>
</feature>
<dbReference type="EMBL" id="CP014245">
    <property type="protein sequence ID" value="AMD21146.1"/>
    <property type="molecule type" value="Genomic_DNA"/>
</dbReference>
<dbReference type="PROSITE" id="PS00058">
    <property type="entry name" value="DNA_MISMATCH_REPAIR_1"/>
    <property type="match status" value="1"/>
</dbReference>
<dbReference type="InterPro" id="IPR042120">
    <property type="entry name" value="MutL_C_dimsub"/>
</dbReference>
<dbReference type="InterPro" id="IPR020568">
    <property type="entry name" value="Ribosomal_Su5_D2-typ_SF"/>
</dbReference>
<dbReference type="GeneID" id="28724422"/>
<evidence type="ECO:0000259" key="4">
    <source>
        <dbReference type="SMART" id="SM01340"/>
    </source>
</evidence>
<dbReference type="SUPFAM" id="SSF55874">
    <property type="entry name" value="ATPase domain of HSP90 chaperone/DNA topoisomerase II/histidine kinase"/>
    <property type="match status" value="1"/>
</dbReference>
<organism evidence="5 6">
    <name type="scientific">Eremothecium sinecaudum</name>
    <dbReference type="NCBI Taxonomy" id="45286"/>
    <lineage>
        <taxon>Eukaryota</taxon>
        <taxon>Fungi</taxon>
        <taxon>Dikarya</taxon>
        <taxon>Ascomycota</taxon>
        <taxon>Saccharomycotina</taxon>
        <taxon>Saccharomycetes</taxon>
        <taxon>Saccharomycetales</taxon>
        <taxon>Saccharomycetaceae</taxon>
        <taxon>Eremothecium</taxon>
    </lineage>
</organism>
<dbReference type="SMART" id="SM01340">
    <property type="entry name" value="DNA_mis_repair"/>
    <property type="match status" value="1"/>
</dbReference>
<gene>
    <name evidence="5" type="ORF">AW171_hschr53079</name>
</gene>
<sequence>MLIRKLQDEVCQLLGSQQSILSIGSAVRELIQNSADGNCREIEVYVDLENWEIVVRDDGDGISREDLDLLGERYYTSKLENFDEVEDIKTFGFRGEGLHILKNICCLSILSKTDVSGGSAWLRKFPRKAAEQSDESSRDKHSLIGRSKGTTVIVENIFYNMPIRRNLLKGEAVSKVYDEIKSYVLQVLIFRPLAKITVYATENCQVKKIISGHAATDISVSTRLVSAITSVFGLCYHESQFASVHTSYQTISVEGVILKFPLTTKSCQSIYINKRQYEDKKFLAALNRLFRASNFGEHISCAYGTKTAGQQYCSYPAFVIMCHCPSTLSDLLQNPGKTIIHSTYANIIQTLILRVAKSFLKIQGYKMDDSEIQQELKATIGSPLASSLLRNSCNFSRTTNNFLNCERTTQKGDGIRKKRQNPDFRSIKKPFGVPSTISKLSTHSELVNLSGHYVVTDFQLQQLQLKKCTIINQIDKKFVMLKSPPLSSSSNSVLLMIDQHAADERIKLETYITEFLSKLFSIERKSLLTSCDISVPVSPPEFSLIKNYIHEFHFWGIEVELPENEINDYVLIRRLPILLDVKAKRNNFYLKGAILQHARDLEAHLLVRSSSILPNPITDFNSLQWWKCKNAIPRLLMEIFNSKACRSAIMFGDFLTREECVQLVERLSLCNMPFQCAHGRPSVIPILELGSKDDLSFGMYTNDYIED</sequence>
<dbReference type="GO" id="GO:0016887">
    <property type="term" value="F:ATP hydrolysis activity"/>
    <property type="evidence" value="ECO:0007669"/>
    <property type="project" value="InterPro"/>
</dbReference>
<dbReference type="GO" id="GO:0030983">
    <property type="term" value="F:mismatched DNA binding"/>
    <property type="evidence" value="ECO:0007669"/>
    <property type="project" value="InterPro"/>
</dbReference>
<evidence type="ECO:0000313" key="5">
    <source>
        <dbReference type="EMBL" id="AMD21146.1"/>
    </source>
</evidence>
<proteinExistence type="inferred from homology"/>
<accession>A0A0X8HSQ0</accession>
<dbReference type="Gene3D" id="3.30.230.10">
    <property type="match status" value="1"/>
</dbReference>
<dbReference type="GO" id="GO:0006298">
    <property type="term" value="P:mismatch repair"/>
    <property type="evidence" value="ECO:0007669"/>
    <property type="project" value="InterPro"/>
</dbReference>
<comment type="similarity">
    <text evidence="1">Belongs to the DNA mismatch repair MutL/HexB family.</text>
</comment>
<evidence type="ECO:0000259" key="3">
    <source>
        <dbReference type="SMART" id="SM00853"/>
    </source>
</evidence>
<evidence type="ECO:0000256" key="1">
    <source>
        <dbReference type="ARBA" id="ARBA00006082"/>
    </source>
</evidence>
<evidence type="ECO:0000313" key="6">
    <source>
        <dbReference type="Proteomes" id="UP000243052"/>
    </source>
</evidence>
<dbReference type="NCBIfam" id="TIGR00585">
    <property type="entry name" value="mutl"/>
    <property type="match status" value="1"/>
</dbReference>
<dbReference type="GO" id="GO:0061982">
    <property type="term" value="P:meiosis I cell cycle process"/>
    <property type="evidence" value="ECO:0007669"/>
    <property type="project" value="UniProtKB-ARBA"/>
</dbReference>
<dbReference type="PANTHER" id="PTHR10073:SF47">
    <property type="entry name" value="DNA MISMATCH REPAIR PROTEIN MLH3"/>
    <property type="match status" value="1"/>
</dbReference>
<dbReference type="Gene3D" id="3.30.565.10">
    <property type="entry name" value="Histidine kinase-like ATPase, C-terminal domain"/>
    <property type="match status" value="1"/>
</dbReference>
<dbReference type="InterPro" id="IPR002099">
    <property type="entry name" value="MutL/Mlh/PMS"/>
</dbReference>
<dbReference type="SUPFAM" id="SSF118116">
    <property type="entry name" value="DNA mismatch repair protein MutL"/>
    <property type="match status" value="1"/>
</dbReference>
<dbReference type="InterPro" id="IPR036890">
    <property type="entry name" value="HATPase_C_sf"/>
</dbReference>
<dbReference type="InterPro" id="IPR014721">
    <property type="entry name" value="Ribsml_uS5_D2-typ_fold_subgr"/>
</dbReference>
<dbReference type="Pfam" id="PF13589">
    <property type="entry name" value="HATPase_c_3"/>
    <property type="match status" value="1"/>
</dbReference>
<keyword evidence="2" id="KW-0227">DNA damage</keyword>
<dbReference type="SUPFAM" id="SSF54211">
    <property type="entry name" value="Ribosomal protein S5 domain 2-like"/>
    <property type="match status" value="1"/>
</dbReference>
<dbReference type="GO" id="GO:0032300">
    <property type="term" value="C:mismatch repair complex"/>
    <property type="evidence" value="ECO:0007669"/>
    <property type="project" value="InterPro"/>
</dbReference>
<dbReference type="OrthoDB" id="429932at2759"/>
<feature type="domain" description="MutL C-terminal dimerisation" evidence="3">
    <location>
        <begin position="470"/>
        <end position="655"/>
    </location>
</feature>
<evidence type="ECO:0000256" key="2">
    <source>
        <dbReference type="ARBA" id="ARBA00022763"/>
    </source>
</evidence>
<dbReference type="Gene3D" id="3.30.1370.100">
    <property type="entry name" value="MutL, C-terminal domain, regulatory subdomain"/>
    <property type="match status" value="1"/>
</dbReference>
<dbReference type="Pfam" id="PF08676">
    <property type="entry name" value="MutL_C"/>
    <property type="match status" value="1"/>
</dbReference>